<feature type="transmembrane region" description="Helical" evidence="3">
    <location>
        <begin position="48"/>
        <end position="70"/>
    </location>
</feature>
<protein>
    <recommendedName>
        <fullName evidence="1">diguanylate cyclase</fullName>
        <ecNumber evidence="1">2.7.7.65</ecNumber>
    </recommendedName>
</protein>
<dbReference type="InterPro" id="IPR000160">
    <property type="entry name" value="GGDEF_dom"/>
</dbReference>
<keyword evidence="6" id="KW-1185">Reference proteome</keyword>
<evidence type="ECO:0000256" key="1">
    <source>
        <dbReference type="ARBA" id="ARBA00012528"/>
    </source>
</evidence>
<dbReference type="NCBIfam" id="TIGR00254">
    <property type="entry name" value="GGDEF"/>
    <property type="match status" value="1"/>
</dbReference>
<comment type="catalytic activity">
    <reaction evidence="2">
        <text>2 GTP = 3',3'-c-di-GMP + 2 diphosphate</text>
        <dbReference type="Rhea" id="RHEA:24898"/>
        <dbReference type="ChEBI" id="CHEBI:33019"/>
        <dbReference type="ChEBI" id="CHEBI:37565"/>
        <dbReference type="ChEBI" id="CHEBI:58805"/>
        <dbReference type="EC" id="2.7.7.65"/>
    </reaction>
</comment>
<keyword evidence="3" id="KW-0812">Transmembrane</keyword>
<organism evidence="5 6">
    <name type="scientific">Nitratireductor thuwali</name>
    <dbReference type="NCBI Taxonomy" id="2267699"/>
    <lineage>
        <taxon>Bacteria</taxon>
        <taxon>Pseudomonadati</taxon>
        <taxon>Pseudomonadota</taxon>
        <taxon>Alphaproteobacteria</taxon>
        <taxon>Hyphomicrobiales</taxon>
        <taxon>Phyllobacteriaceae</taxon>
        <taxon>Nitratireductor</taxon>
    </lineage>
</organism>
<dbReference type="PANTHER" id="PTHR45138">
    <property type="entry name" value="REGULATORY COMPONENTS OF SENSORY TRANSDUCTION SYSTEM"/>
    <property type="match status" value="1"/>
</dbReference>
<dbReference type="Gene3D" id="3.30.70.270">
    <property type="match status" value="1"/>
</dbReference>
<keyword evidence="3" id="KW-1133">Transmembrane helix</keyword>
<dbReference type="PANTHER" id="PTHR45138:SF9">
    <property type="entry name" value="DIGUANYLATE CYCLASE DGCM-RELATED"/>
    <property type="match status" value="1"/>
</dbReference>
<keyword evidence="3" id="KW-0472">Membrane</keyword>
<feature type="domain" description="GGDEF" evidence="4">
    <location>
        <begin position="116"/>
        <end position="248"/>
    </location>
</feature>
<evidence type="ECO:0000259" key="4">
    <source>
        <dbReference type="PROSITE" id="PS50887"/>
    </source>
</evidence>
<dbReference type="SUPFAM" id="SSF55073">
    <property type="entry name" value="Nucleotide cyclase"/>
    <property type="match status" value="1"/>
</dbReference>
<dbReference type="SMART" id="SM00267">
    <property type="entry name" value="GGDEF"/>
    <property type="match status" value="1"/>
</dbReference>
<dbReference type="RefSeq" id="WP_338531283.1">
    <property type="nucleotide sequence ID" value="NZ_CP030941.1"/>
</dbReference>
<reference evidence="5 6" key="1">
    <citation type="submission" date="2018-07" db="EMBL/GenBank/DDBJ databases">
        <title>Genome sequence of Nitratireductor thuwali#1536.</title>
        <authorList>
            <person name="Michoud G."/>
            <person name="Merlino G."/>
            <person name="Sefrji F.O."/>
            <person name="Daffonchio D."/>
        </authorList>
    </citation>
    <scope>NUCLEOTIDE SEQUENCE [LARGE SCALE GENOMIC DNA]</scope>
    <source>
        <strain evidence="6">Nit1536</strain>
    </source>
</reference>
<evidence type="ECO:0000256" key="2">
    <source>
        <dbReference type="ARBA" id="ARBA00034247"/>
    </source>
</evidence>
<accession>A0ABY5MPN0</accession>
<dbReference type="InterPro" id="IPR043128">
    <property type="entry name" value="Rev_trsase/Diguanyl_cyclase"/>
</dbReference>
<keyword evidence="5" id="KW-0808">Transferase</keyword>
<proteinExistence type="predicted"/>
<sequence>MSGIDGLYGYMKEWPIWRQGLMITAIATVAAEALTLFFYSIFFADRLLLDLFLTAVITIAIAFPIACMFLRQTAKVFRLAEELDHAARTDYLTGLKNRREFMILAEKTLSEARNASAGALLYIDIDHFKRINDHHGHATGDRVIQFMGEAIRAASREVDIAARLGGEEFVVLLPDVNLEQARRVCDRIHRACREAGRTAGVEGLQTSVSIGLSMHRAGQSVDEVLSEADAFLYEAKRAGRDQIMQSVPIEIVA</sequence>
<feature type="transmembrane region" description="Helical" evidence="3">
    <location>
        <begin position="21"/>
        <end position="42"/>
    </location>
</feature>
<dbReference type="Proteomes" id="UP001342418">
    <property type="component" value="Chromosome"/>
</dbReference>
<keyword evidence="5" id="KW-0548">Nucleotidyltransferase</keyword>
<name>A0ABY5MPN0_9HYPH</name>
<dbReference type="Pfam" id="PF00990">
    <property type="entry name" value="GGDEF"/>
    <property type="match status" value="1"/>
</dbReference>
<evidence type="ECO:0000313" key="6">
    <source>
        <dbReference type="Proteomes" id="UP001342418"/>
    </source>
</evidence>
<evidence type="ECO:0000256" key="3">
    <source>
        <dbReference type="SAM" id="Phobius"/>
    </source>
</evidence>
<dbReference type="CDD" id="cd01949">
    <property type="entry name" value="GGDEF"/>
    <property type="match status" value="1"/>
</dbReference>
<evidence type="ECO:0000313" key="5">
    <source>
        <dbReference type="EMBL" id="UUP19101.1"/>
    </source>
</evidence>
<dbReference type="EC" id="2.7.7.65" evidence="1"/>
<dbReference type="InterPro" id="IPR029787">
    <property type="entry name" value="Nucleotide_cyclase"/>
</dbReference>
<dbReference type="PROSITE" id="PS50887">
    <property type="entry name" value="GGDEF"/>
    <property type="match status" value="1"/>
</dbReference>
<dbReference type="GO" id="GO:0052621">
    <property type="term" value="F:diguanylate cyclase activity"/>
    <property type="evidence" value="ECO:0007669"/>
    <property type="project" value="UniProtKB-EC"/>
</dbReference>
<dbReference type="InterPro" id="IPR050469">
    <property type="entry name" value="Diguanylate_Cyclase"/>
</dbReference>
<dbReference type="EMBL" id="CP030941">
    <property type="protein sequence ID" value="UUP19101.1"/>
    <property type="molecule type" value="Genomic_DNA"/>
</dbReference>
<gene>
    <name evidence="5" type="primary">ydaM_2</name>
    <name evidence="5" type="ORF">NTH_03591</name>
</gene>